<accession>A0AAN9FA44</accession>
<protein>
    <submittedName>
        <fullName evidence="1">Uncharacterized protein</fullName>
    </submittedName>
</protein>
<dbReference type="EMBL" id="JAYWIO010000004">
    <property type="protein sequence ID" value="KAK7270346.1"/>
    <property type="molecule type" value="Genomic_DNA"/>
</dbReference>
<proteinExistence type="predicted"/>
<dbReference type="Proteomes" id="UP001372338">
    <property type="component" value="Unassembled WGS sequence"/>
</dbReference>
<dbReference type="AlphaFoldDB" id="A0AAN9FA44"/>
<evidence type="ECO:0000313" key="2">
    <source>
        <dbReference type="Proteomes" id="UP001372338"/>
    </source>
</evidence>
<reference evidence="1 2" key="1">
    <citation type="submission" date="2024-01" db="EMBL/GenBank/DDBJ databases">
        <title>The genomes of 5 underutilized Papilionoideae crops provide insights into root nodulation and disease resistanc.</title>
        <authorList>
            <person name="Yuan L."/>
        </authorList>
    </citation>
    <scope>NUCLEOTIDE SEQUENCE [LARGE SCALE GENOMIC DNA]</scope>
    <source>
        <strain evidence="1">ZHUSHIDOU_FW_LH</strain>
        <tissue evidence="1">Leaf</tissue>
    </source>
</reference>
<sequence length="89" mass="9735">MLEGLFGWLALRPHGLVSNITIPIGCLRRSIEDGEPVLAKITAKDRIPVYLPRNKSQLVFVLSPDYFIKISIDGSVLNNRDKAACGGVS</sequence>
<organism evidence="1 2">
    <name type="scientific">Crotalaria pallida</name>
    <name type="common">Smooth rattlebox</name>
    <name type="synonym">Crotalaria striata</name>
    <dbReference type="NCBI Taxonomy" id="3830"/>
    <lineage>
        <taxon>Eukaryota</taxon>
        <taxon>Viridiplantae</taxon>
        <taxon>Streptophyta</taxon>
        <taxon>Embryophyta</taxon>
        <taxon>Tracheophyta</taxon>
        <taxon>Spermatophyta</taxon>
        <taxon>Magnoliopsida</taxon>
        <taxon>eudicotyledons</taxon>
        <taxon>Gunneridae</taxon>
        <taxon>Pentapetalae</taxon>
        <taxon>rosids</taxon>
        <taxon>fabids</taxon>
        <taxon>Fabales</taxon>
        <taxon>Fabaceae</taxon>
        <taxon>Papilionoideae</taxon>
        <taxon>50 kb inversion clade</taxon>
        <taxon>genistoids sensu lato</taxon>
        <taxon>core genistoids</taxon>
        <taxon>Crotalarieae</taxon>
        <taxon>Crotalaria</taxon>
    </lineage>
</organism>
<evidence type="ECO:0000313" key="1">
    <source>
        <dbReference type="EMBL" id="KAK7270346.1"/>
    </source>
</evidence>
<keyword evidence="2" id="KW-1185">Reference proteome</keyword>
<name>A0AAN9FA44_CROPI</name>
<gene>
    <name evidence="1" type="ORF">RIF29_23419</name>
</gene>
<comment type="caution">
    <text evidence="1">The sequence shown here is derived from an EMBL/GenBank/DDBJ whole genome shotgun (WGS) entry which is preliminary data.</text>
</comment>